<evidence type="ECO:0000256" key="10">
    <source>
        <dbReference type="PROSITE-ProRule" id="PRU01360"/>
    </source>
</evidence>
<keyword evidence="6 11" id="KW-0798">TonB box</keyword>
<dbReference type="InterPro" id="IPR037066">
    <property type="entry name" value="Plug_dom_sf"/>
</dbReference>
<keyword evidence="4 10" id="KW-0812">Transmembrane</keyword>
<evidence type="ECO:0000313" key="14">
    <source>
        <dbReference type="EMBL" id="PCE62960.1"/>
    </source>
</evidence>
<dbReference type="Pfam" id="PF00593">
    <property type="entry name" value="TonB_dep_Rec_b-barrel"/>
    <property type="match status" value="1"/>
</dbReference>
<feature type="domain" description="TonB-dependent receptor-like beta-barrel" evidence="12">
    <location>
        <begin position="258"/>
        <end position="667"/>
    </location>
</feature>
<dbReference type="Pfam" id="PF07715">
    <property type="entry name" value="Plug"/>
    <property type="match status" value="1"/>
</dbReference>
<dbReference type="Gene3D" id="2.170.130.10">
    <property type="entry name" value="TonB-dependent receptor, plug domain"/>
    <property type="match status" value="1"/>
</dbReference>
<keyword evidence="7 10" id="KW-0472">Membrane</keyword>
<dbReference type="InterPro" id="IPR000531">
    <property type="entry name" value="Beta-barrel_TonB"/>
</dbReference>
<evidence type="ECO:0000256" key="9">
    <source>
        <dbReference type="ARBA" id="ARBA00023237"/>
    </source>
</evidence>
<dbReference type="SUPFAM" id="SSF56935">
    <property type="entry name" value="Porins"/>
    <property type="match status" value="1"/>
</dbReference>
<gene>
    <name evidence="14" type="ORF">B7P33_16930</name>
</gene>
<evidence type="ECO:0000259" key="12">
    <source>
        <dbReference type="Pfam" id="PF00593"/>
    </source>
</evidence>
<evidence type="ECO:0000256" key="8">
    <source>
        <dbReference type="ARBA" id="ARBA00023170"/>
    </source>
</evidence>
<keyword evidence="15" id="KW-1185">Reference proteome</keyword>
<keyword evidence="2 10" id="KW-0813">Transport</keyword>
<proteinExistence type="inferred from homology"/>
<dbReference type="Gene3D" id="2.40.170.20">
    <property type="entry name" value="TonB-dependent receptor, beta-barrel domain"/>
    <property type="match status" value="1"/>
</dbReference>
<dbReference type="PANTHER" id="PTHR30069:SF29">
    <property type="entry name" value="HEMOGLOBIN AND HEMOGLOBIN-HAPTOGLOBIN-BINDING PROTEIN 1-RELATED"/>
    <property type="match status" value="1"/>
</dbReference>
<evidence type="ECO:0000256" key="5">
    <source>
        <dbReference type="ARBA" id="ARBA00022729"/>
    </source>
</evidence>
<dbReference type="PROSITE" id="PS52016">
    <property type="entry name" value="TONB_DEPENDENT_REC_3"/>
    <property type="match status" value="1"/>
</dbReference>
<evidence type="ECO:0000256" key="6">
    <source>
        <dbReference type="ARBA" id="ARBA00023077"/>
    </source>
</evidence>
<keyword evidence="5" id="KW-0732">Signal</keyword>
<dbReference type="InterPro" id="IPR039426">
    <property type="entry name" value="TonB-dep_rcpt-like"/>
</dbReference>
<organism evidence="14 15">
    <name type="scientific">Sediminicola luteus</name>
    <dbReference type="NCBI Taxonomy" id="319238"/>
    <lineage>
        <taxon>Bacteria</taxon>
        <taxon>Pseudomonadati</taxon>
        <taxon>Bacteroidota</taxon>
        <taxon>Flavobacteriia</taxon>
        <taxon>Flavobacteriales</taxon>
        <taxon>Flavobacteriaceae</taxon>
        <taxon>Sediminicola</taxon>
    </lineage>
</organism>
<sequence length="710" mass="80873">MGLSCQVRTFFFLLISMGLRAQQQGAQKDSLDMQELDEVVVTGQISRTSVDKSVFEVEVIGRPKIARMAGNNLADVLNQNLNISVRPSATTGKSGVRLFGLDSQYFKVLVDNIPLINDEGLGNNTDLTQINLDEIERVEIVEGSMGVQYGSNAVTGIINIITKKDSRYTWKITPYLQEETVSDEYAWFDEGRHIQSLNISHNISDAWYASAGYTRNDFAGHYNGRKGEDWPENDGLRGHEWLPKLQNSAKGLLRYRKGDFQAFYKFEYFDERVSRYDSVVRTNYNPATQTTNPTASDEVFTTNRWVHNLNANGKLVKKFDYYLSLSYQEQKRNIEAYTYYINTGQKDVQADQEYESRDALFSRGTLSKSFADSGFGLQLGYEINHINGYSSPFAGSFQEAVDRSLTGYDFFSSAEFKLGNRFALRPGIRAMFASQFDFQMAYSLSALYQLGQGYQLRAVLGNSPRNPNYDELFSYFVDINHDLRGNPDLSPEKGRSAMLHLKKTFNGTTQDWSWRTKFSARYLTVKDRIELIVVNPSPLAYKYNNIDEYTNWGVNWTNRYQQNRFQAELGLGLSATSKVLNSQVSYNDDYLYAFQLNASLGYRIPKIDVMGSLFYKYNGPEYQFAQDPNDAERFVRNKLDGYGWMDASLQKSFLDNRLQLTLGARNLLDVTRVNYGSASGGAIHGTNINSLLLGYGRSYFVKLLYNLNID</sequence>
<comment type="caution">
    <text evidence="14">The sequence shown here is derived from an EMBL/GenBank/DDBJ whole genome shotgun (WGS) entry which is preliminary data.</text>
</comment>
<comment type="similarity">
    <text evidence="10 11">Belongs to the TonB-dependent receptor family.</text>
</comment>
<dbReference type="AlphaFoldDB" id="A0A2A4G4Q2"/>
<keyword evidence="8 14" id="KW-0675">Receptor</keyword>
<keyword evidence="9 10" id="KW-0998">Cell outer membrane</keyword>
<name>A0A2A4G4Q2_9FLAO</name>
<dbReference type="InterPro" id="IPR012910">
    <property type="entry name" value="Plug_dom"/>
</dbReference>
<evidence type="ECO:0000313" key="15">
    <source>
        <dbReference type="Proteomes" id="UP000219559"/>
    </source>
</evidence>
<dbReference type="EMBL" id="NBWU01000007">
    <property type="protein sequence ID" value="PCE62960.1"/>
    <property type="molecule type" value="Genomic_DNA"/>
</dbReference>
<evidence type="ECO:0000256" key="11">
    <source>
        <dbReference type="RuleBase" id="RU003357"/>
    </source>
</evidence>
<protein>
    <submittedName>
        <fullName evidence="14">TonB-dependent receptor</fullName>
    </submittedName>
</protein>
<evidence type="ECO:0000256" key="1">
    <source>
        <dbReference type="ARBA" id="ARBA00004571"/>
    </source>
</evidence>
<feature type="domain" description="TonB-dependent receptor plug" evidence="13">
    <location>
        <begin position="53"/>
        <end position="157"/>
    </location>
</feature>
<dbReference type="GO" id="GO:0015344">
    <property type="term" value="F:siderophore uptake transmembrane transporter activity"/>
    <property type="evidence" value="ECO:0007669"/>
    <property type="project" value="TreeGrafter"/>
</dbReference>
<keyword evidence="3 10" id="KW-1134">Transmembrane beta strand</keyword>
<dbReference type="InterPro" id="IPR036942">
    <property type="entry name" value="Beta-barrel_TonB_sf"/>
</dbReference>
<dbReference type="RefSeq" id="WP_097441071.1">
    <property type="nucleotide sequence ID" value="NZ_KZ300477.1"/>
</dbReference>
<dbReference type="GO" id="GO:0044718">
    <property type="term" value="P:siderophore transmembrane transport"/>
    <property type="evidence" value="ECO:0007669"/>
    <property type="project" value="TreeGrafter"/>
</dbReference>
<dbReference type="OrthoDB" id="9764669at2"/>
<dbReference type="Proteomes" id="UP000219559">
    <property type="component" value="Unassembled WGS sequence"/>
</dbReference>
<reference evidence="14 15" key="1">
    <citation type="submission" date="2017-04" db="EMBL/GenBank/DDBJ databases">
        <title>A new member of the family Flavobacteriaceae isolated from ascidians.</title>
        <authorList>
            <person name="Chen L."/>
        </authorList>
    </citation>
    <scope>NUCLEOTIDE SEQUENCE [LARGE SCALE GENOMIC DNA]</scope>
    <source>
        <strain evidence="14 15">HQA918</strain>
    </source>
</reference>
<dbReference type="PANTHER" id="PTHR30069">
    <property type="entry name" value="TONB-DEPENDENT OUTER MEMBRANE RECEPTOR"/>
    <property type="match status" value="1"/>
</dbReference>
<dbReference type="GO" id="GO:0009279">
    <property type="term" value="C:cell outer membrane"/>
    <property type="evidence" value="ECO:0007669"/>
    <property type="project" value="UniProtKB-SubCell"/>
</dbReference>
<accession>A0A2A4G4Q2</accession>
<evidence type="ECO:0000259" key="13">
    <source>
        <dbReference type="Pfam" id="PF07715"/>
    </source>
</evidence>
<evidence type="ECO:0000256" key="4">
    <source>
        <dbReference type="ARBA" id="ARBA00022692"/>
    </source>
</evidence>
<evidence type="ECO:0000256" key="3">
    <source>
        <dbReference type="ARBA" id="ARBA00022452"/>
    </source>
</evidence>
<evidence type="ECO:0000256" key="7">
    <source>
        <dbReference type="ARBA" id="ARBA00023136"/>
    </source>
</evidence>
<comment type="subcellular location">
    <subcellularLocation>
        <location evidence="1 10">Cell outer membrane</location>
        <topology evidence="1 10">Multi-pass membrane protein</topology>
    </subcellularLocation>
</comment>
<evidence type="ECO:0000256" key="2">
    <source>
        <dbReference type="ARBA" id="ARBA00022448"/>
    </source>
</evidence>